<dbReference type="InterPro" id="IPR000182">
    <property type="entry name" value="GNAT_dom"/>
</dbReference>
<accession>A0A1A7RHC9</accession>
<dbReference type="STRING" id="1443941.A9J31_00545"/>
<dbReference type="AlphaFoldDB" id="A0A1A7RHC9"/>
<dbReference type="OrthoDB" id="5736859at2"/>
<dbReference type="Gene3D" id="3.40.630.30">
    <property type="match status" value="1"/>
</dbReference>
<dbReference type="InterPro" id="IPR016181">
    <property type="entry name" value="Acyl_CoA_acyltransferase"/>
</dbReference>
<dbReference type="RefSeq" id="WP_067761464.1">
    <property type="nucleotide sequence ID" value="NZ_CP183909.1"/>
</dbReference>
<evidence type="ECO:0000313" key="3">
    <source>
        <dbReference type="Proteomes" id="UP000185753"/>
    </source>
</evidence>
<dbReference type="GO" id="GO:0016747">
    <property type="term" value="F:acyltransferase activity, transferring groups other than amino-acyl groups"/>
    <property type="evidence" value="ECO:0007669"/>
    <property type="project" value="InterPro"/>
</dbReference>
<name>A0A1A7RHC9_9GAMM</name>
<dbReference type="CDD" id="cd04301">
    <property type="entry name" value="NAT_SF"/>
    <property type="match status" value="1"/>
</dbReference>
<protein>
    <submittedName>
        <fullName evidence="2">GNAT family acetyltransferase</fullName>
    </submittedName>
</protein>
<feature type="domain" description="N-acetyltransferase" evidence="1">
    <location>
        <begin position="3"/>
        <end position="129"/>
    </location>
</feature>
<evidence type="ECO:0000313" key="2">
    <source>
        <dbReference type="EMBL" id="OBX30032.1"/>
    </source>
</evidence>
<dbReference type="SUPFAM" id="SSF55729">
    <property type="entry name" value="Acyl-CoA N-acyltransferases (Nat)"/>
    <property type="match status" value="1"/>
</dbReference>
<dbReference type="EMBL" id="LZDS01000001">
    <property type="protein sequence ID" value="OBX30032.1"/>
    <property type="molecule type" value="Genomic_DNA"/>
</dbReference>
<keyword evidence="2" id="KW-0808">Transferase</keyword>
<comment type="caution">
    <text evidence="2">The sequence shown here is derived from an EMBL/GenBank/DDBJ whole genome shotgun (WGS) entry which is preliminary data.</text>
</comment>
<dbReference type="Pfam" id="PF13508">
    <property type="entry name" value="Acetyltransf_7"/>
    <property type="match status" value="1"/>
</dbReference>
<proteinExistence type="predicted"/>
<dbReference type="PROSITE" id="PS51186">
    <property type="entry name" value="GNAT"/>
    <property type="match status" value="1"/>
</dbReference>
<reference evidence="3" key="1">
    <citation type="submission" date="2016-06" db="EMBL/GenBank/DDBJ databases">
        <authorList>
            <person name="Radolfova-Krizova L."/>
            <person name="Nemec A."/>
        </authorList>
    </citation>
    <scope>NUCLEOTIDE SEQUENCE [LARGE SCALE GENOMIC DNA]</scope>
    <source>
        <strain evidence="3">ANC 4275</strain>
    </source>
</reference>
<dbReference type="Proteomes" id="UP000185753">
    <property type="component" value="Unassembled WGS sequence"/>
</dbReference>
<organism evidence="2 3">
    <name type="scientific">Acinetobacter gandensis</name>
    <dbReference type="NCBI Taxonomy" id="1443941"/>
    <lineage>
        <taxon>Bacteria</taxon>
        <taxon>Pseudomonadati</taxon>
        <taxon>Pseudomonadota</taxon>
        <taxon>Gammaproteobacteria</taxon>
        <taxon>Moraxellales</taxon>
        <taxon>Moraxellaceae</taxon>
        <taxon>Acinetobacter</taxon>
    </lineage>
</organism>
<evidence type="ECO:0000259" key="1">
    <source>
        <dbReference type="PROSITE" id="PS51186"/>
    </source>
</evidence>
<keyword evidence="3" id="KW-1185">Reference proteome</keyword>
<gene>
    <name evidence="2" type="ORF">A9J31_00545</name>
</gene>
<sequence>MPITVHAYTSLENDEVRSQLERLYDTSPEFSDGSDAIEQLEQNLAQYTLVYTAEFNTKLIGAIWCSGQGESKTLEYIVVHPANRGRGVAERLVSEATRMEEEKGVKTFEPGCGAIHRCLAHIGKIDAAE</sequence>